<dbReference type="EMBL" id="CM026423">
    <property type="protein sequence ID" value="KAG0582649.1"/>
    <property type="molecule type" value="Genomic_DNA"/>
</dbReference>
<feature type="signal peptide" evidence="1">
    <location>
        <begin position="1"/>
        <end position="18"/>
    </location>
</feature>
<reference evidence="2" key="1">
    <citation type="submission" date="2020-06" db="EMBL/GenBank/DDBJ databases">
        <title>WGS assembly of Ceratodon purpureus strain R40.</title>
        <authorList>
            <person name="Carey S.B."/>
            <person name="Jenkins J."/>
            <person name="Shu S."/>
            <person name="Lovell J.T."/>
            <person name="Sreedasyam A."/>
            <person name="Maumus F."/>
            <person name="Tiley G.P."/>
            <person name="Fernandez-Pozo N."/>
            <person name="Barry K."/>
            <person name="Chen C."/>
            <person name="Wang M."/>
            <person name="Lipzen A."/>
            <person name="Daum C."/>
            <person name="Saski C.A."/>
            <person name="Payton A.C."/>
            <person name="Mcbreen J.C."/>
            <person name="Conrad R.E."/>
            <person name="Kollar L.M."/>
            <person name="Olsson S."/>
            <person name="Huttunen S."/>
            <person name="Landis J.B."/>
            <person name="Wickett N.J."/>
            <person name="Johnson M.G."/>
            <person name="Rensing S.A."/>
            <person name="Grimwood J."/>
            <person name="Schmutz J."/>
            <person name="Mcdaniel S.F."/>
        </authorList>
    </citation>
    <scope>NUCLEOTIDE SEQUENCE</scope>
    <source>
        <strain evidence="2">R40</strain>
    </source>
</reference>
<evidence type="ECO:0000313" key="2">
    <source>
        <dbReference type="EMBL" id="KAG0582649.1"/>
    </source>
</evidence>
<keyword evidence="1" id="KW-0732">Signal</keyword>
<dbReference type="Proteomes" id="UP000822688">
    <property type="component" value="Chromosome 3"/>
</dbReference>
<gene>
    <name evidence="2" type="ORF">KC19_3G075000</name>
</gene>
<dbReference type="AlphaFoldDB" id="A0A8T0IIA2"/>
<evidence type="ECO:0000256" key="1">
    <source>
        <dbReference type="SAM" id="SignalP"/>
    </source>
</evidence>
<accession>A0A8T0IIA2</accession>
<feature type="chain" id="PRO_5035925706" description="Secreted protein" evidence="1">
    <location>
        <begin position="19"/>
        <end position="72"/>
    </location>
</feature>
<keyword evidence="3" id="KW-1185">Reference proteome</keyword>
<evidence type="ECO:0008006" key="4">
    <source>
        <dbReference type="Google" id="ProtNLM"/>
    </source>
</evidence>
<name>A0A8T0IIA2_CERPU</name>
<evidence type="ECO:0000313" key="3">
    <source>
        <dbReference type="Proteomes" id="UP000822688"/>
    </source>
</evidence>
<organism evidence="2 3">
    <name type="scientific">Ceratodon purpureus</name>
    <name type="common">Fire moss</name>
    <name type="synonym">Dicranum purpureum</name>
    <dbReference type="NCBI Taxonomy" id="3225"/>
    <lineage>
        <taxon>Eukaryota</taxon>
        <taxon>Viridiplantae</taxon>
        <taxon>Streptophyta</taxon>
        <taxon>Embryophyta</taxon>
        <taxon>Bryophyta</taxon>
        <taxon>Bryophytina</taxon>
        <taxon>Bryopsida</taxon>
        <taxon>Dicranidae</taxon>
        <taxon>Pseudoditrichales</taxon>
        <taxon>Ditrichaceae</taxon>
        <taxon>Ceratodon</taxon>
    </lineage>
</organism>
<sequence length="72" mass="8042">MHTVIILATLILFQPSQFSIRGHFRLSDSSCVDLSNVTCSFRYAETPSRRCNASTQSPVASFYSRSTYTSAE</sequence>
<proteinExistence type="predicted"/>
<protein>
    <recommendedName>
        <fullName evidence="4">Secreted protein</fullName>
    </recommendedName>
</protein>
<comment type="caution">
    <text evidence="2">The sequence shown here is derived from an EMBL/GenBank/DDBJ whole genome shotgun (WGS) entry which is preliminary data.</text>
</comment>